<dbReference type="Proteomes" id="UP000241362">
    <property type="component" value="Unassembled WGS sequence"/>
</dbReference>
<dbReference type="EMBL" id="PZKE01000013">
    <property type="protein sequence ID" value="PTE13533.1"/>
    <property type="molecule type" value="Genomic_DNA"/>
</dbReference>
<evidence type="ECO:0000256" key="1">
    <source>
        <dbReference type="SAM" id="Phobius"/>
    </source>
</evidence>
<organism evidence="2 3">
    <name type="scientific">Fuscovulum blasticum DSM 2131</name>
    <dbReference type="NCBI Taxonomy" id="1188250"/>
    <lineage>
        <taxon>Bacteria</taxon>
        <taxon>Pseudomonadati</taxon>
        <taxon>Pseudomonadota</taxon>
        <taxon>Alphaproteobacteria</taxon>
        <taxon>Rhodobacterales</taxon>
        <taxon>Paracoccaceae</taxon>
        <taxon>Pseudogemmobacter</taxon>
    </lineage>
</organism>
<protein>
    <submittedName>
        <fullName evidence="2">Dihydroorotate dehydrogenase</fullName>
    </submittedName>
</protein>
<sequence length="120" mass="12371">MNDRDLDRLLAEARTTPALTPSDDFLSRVLADALAEQPRMAAAVPVAPQAAPQRRPGLWAALSASFGGAGLVAGLGCAAMIGLAVGYNNPSALTWLTDDYLSTASGIELVPAADIFMTEG</sequence>
<accession>A0A2T4J6Q2</accession>
<reference evidence="2 3" key="1">
    <citation type="submission" date="2018-03" db="EMBL/GenBank/DDBJ databases">
        <title>Rhodobacter blasticus.</title>
        <authorList>
            <person name="Meyer T.E."/>
            <person name="Miller S."/>
            <person name="Lodha T."/>
            <person name="Gandham S."/>
            <person name="Chintalapati S."/>
            <person name="Chintalapati V.R."/>
        </authorList>
    </citation>
    <scope>NUCLEOTIDE SEQUENCE [LARGE SCALE GENOMIC DNA]</scope>
    <source>
        <strain evidence="2 3">DSM 2131</strain>
    </source>
</reference>
<keyword evidence="3" id="KW-1185">Reference proteome</keyword>
<keyword evidence="1" id="KW-1133">Transmembrane helix</keyword>
<keyword evidence="1" id="KW-0472">Membrane</keyword>
<dbReference type="AlphaFoldDB" id="A0A2T4J6Q2"/>
<gene>
    <name evidence="2" type="ORF">C5F44_13340</name>
</gene>
<keyword evidence="1" id="KW-0812">Transmembrane</keyword>
<evidence type="ECO:0000313" key="3">
    <source>
        <dbReference type="Proteomes" id="UP000241362"/>
    </source>
</evidence>
<dbReference type="RefSeq" id="WP_107674034.1">
    <property type="nucleotide sequence ID" value="NZ_PZKE01000013.1"/>
</dbReference>
<name>A0A2T4J6Q2_FUSBL</name>
<proteinExistence type="predicted"/>
<feature type="transmembrane region" description="Helical" evidence="1">
    <location>
        <begin position="58"/>
        <end position="87"/>
    </location>
</feature>
<comment type="caution">
    <text evidence="2">The sequence shown here is derived from an EMBL/GenBank/DDBJ whole genome shotgun (WGS) entry which is preliminary data.</text>
</comment>
<evidence type="ECO:0000313" key="2">
    <source>
        <dbReference type="EMBL" id="PTE13533.1"/>
    </source>
</evidence>